<evidence type="ECO:0008006" key="3">
    <source>
        <dbReference type="Google" id="ProtNLM"/>
    </source>
</evidence>
<protein>
    <recommendedName>
        <fullName evidence="3">STAS/SEC14 domain-containing protein</fullName>
    </recommendedName>
</protein>
<gene>
    <name evidence="1" type="ORF">C900_03663</name>
</gene>
<proteinExistence type="predicted"/>
<sequence>MASCIVIKYNELNIVYTDISGASPEESIEVFDRNQQIISQMPLKSVYSLVNAADARFNSNLIQKIKETVKRNNPHSKATAVCGLNALSRLMVNSIIAFTGRQMKLVDTAEEGKEWLYKKYKESLLVPS</sequence>
<dbReference type="EMBL" id="AMZN01000052">
    <property type="protein sequence ID" value="ELR70504.1"/>
    <property type="molecule type" value="Genomic_DNA"/>
</dbReference>
<evidence type="ECO:0000313" key="2">
    <source>
        <dbReference type="Proteomes" id="UP000011135"/>
    </source>
</evidence>
<dbReference type="Proteomes" id="UP000011135">
    <property type="component" value="Unassembled WGS sequence"/>
</dbReference>
<organism evidence="1 2">
    <name type="scientific">Fulvivirga imtechensis AK7</name>
    <dbReference type="NCBI Taxonomy" id="1237149"/>
    <lineage>
        <taxon>Bacteria</taxon>
        <taxon>Pseudomonadati</taxon>
        <taxon>Bacteroidota</taxon>
        <taxon>Cytophagia</taxon>
        <taxon>Cytophagales</taxon>
        <taxon>Fulvivirgaceae</taxon>
        <taxon>Fulvivirga</taxon>
    </lineage>
</organism>
<reference evidence="1 2" key="1">
    <citation type="submission" date="2012-12" db="EMBL/GenBank/DDBJ databases">
        <title>Genome assembly of Fulvivirga imtechensis AK7.</title>
        <authorList>
            <person name="Nupur N."/>
            <person name="Khatri I."/>
            <person name="Kumar R."/>
            <person name="Subramanian S."/>
            <person name="Pinnaka A."/>
        </authorList>
    </citation>
    <scope>NUCLEOTIDE SEQUENCE [LARGE SCALE GENOMIC DNA]</scope>
    <source>
        <strain evidence="1 2">AK7</strain>
    </source>
</reference>
<keyword evidence="2" id="KW-1185">Reference proteome</keyword>
<dbReference type="AlphaFoldDB" id="L8JSN4"/>
<evidence type="ECO:0000313" key="1">
    <source>
        <dbReference type="EMBL" id="ELR70504.1"/>
    </source>
</evidence>
<dbReference type="OrthoDB" id="982891at2"/>
<dbReference type="eggNOG" id="ENOG502ZXJG">
    <property type="taxonomic scope" value="Bacteria"/>
</dbReference>
<name>L8JSN4_9BACT</name>
<accession>L8JSN4</accession>
<dbReference type="RefSeq" id="WP_009581046.1">
    <property type="nucleotide sequence ID" value="NZ_AMZN01000052.1"/>
</dbReference>
<comment type="caution">
    <text evidence="1">The sequence shown here is derived from an EMBL/GenBank/DDBJ whole genome shotgun (WGS) entry which is preliminary data.</text>
</comment>